<accession>A0A6C0U7I2</accession>
<evidence type="ECO:0000313" key="2">
    <source>
        <dbReference type="Proteomes" id="UP000477680"/>
    </source>
</evidence>
<name>A0A6C0U7I2_9GAMM</name>
<organism evidence="1 2">
    <name type="scientific">Kineobactrum salinum</name>
    <dbReference type="NCBI Taxonomy" id="2708301"/>
    <lineage>
        <taxon>Bacteria</taxon>
        <taxon>Pseudomonadati</taxon>
        <taxon>Pseudomonadota</taxon>
        <taxon>Gammaproteobacteria</taxon>
        <taxon>Cellvibrionales</taxon>
        <taxon>Halieaceae</taxon>
        <taxon>Kineobactrum</taxon>
    </lineage>
</organism>
<dbReference type="AlphaFoldDB" id="A0A6C0U7I2"/>
<dbReference type="Pfam" id="PF09839">
    <property type="entry name" value="DUF2066"/>
    <property type="match status" value="1"/>
</dbReference>
<dbReference type="KEGG" id="kim:G3T16_14305"/>
<protein>
    <submittedName>
        <fullName evidence="1">DUF2066 domain-containing protein</fullName>
    </submittedName>
</protein>
<gene>
    <name evidence="1" type="ORF">G3T16_14305</name>
</gene>
<dbReference type="Proteomes" id="UP000477680">
    <property type="component" value="Chromosome"/>
</dbReference>
<proteinExistence type="predicted"/>
<dbReference type="InterPro" id="IPR018642">
    <property type="entry name" value="DUF2066"/>
</dbReference>
<dbReference type="RefSeq" id="WP_163495829.1">
    <property type="nucleotide sequence ID" value="NZ_CP048711.1"/>
</dbReference>
<sequence>MTRLMVRLAGLLVLLLAAVPVLASELVRDLYVAEVAVEDRSAAELARASGEGLARVLVKVSGSREVLALPQIEQALKSARNQVLQYSYSRTGRSPEALAARVEFDPGQVRGLLTAAGAPLWTANRPVVLLWLVQDDGGERSFVTEESAPELTGTLIEAFRRRGIPVRLPLFDLTDSAALSPDQAWQLSAPRLHAASRRYGVTEVLAGRVATLSSEDRVGDWTYLAGDNKLNRSVTRASVEEFVARGVSLVAEDMAARYAVAATGLPDAGLTMVVSGVTSYADYAGIVSWLESLELIERASVTTIRGDQLSLQLTAQADAGHLATIIELNPRLTPAAGGTGTQLSYRWRS</sequence>
<reference evidence="1 2" key="1">
    <citation type="submission" date="2020-02" db="EMBL/GenBank/DDBJ databases">
        <title>Genome sequencing for Kineobactrum sp. M2.</title>
        <authorList>
            <person name="Park S.-J."/>
        </authorList>
    </citation>
    <scope>NUCLEOTIDE SEQUENCE [LARGE SCALE GENOMIC DNA]</scope>
    <source>
        <strain evidence="1 2">M2</strain>
    </source>
</reference>
<evidence type="ECO:0000313" key="1">
    <source>
        <dbReference type="EMBL" id="QIB66395.1"/>
    </source>
</evidence>
<dbReference type="EMBL" id="CP048711">
    <property type="protein sequence ID" value="QIB66395.1"/>
    <property type="molecule type" value="Genomic_DNA"/>
</dbReference>
<keyword evidence="2" id="KW-1185">Reference proteome</keyword>